<name>A0ABR3REP2_9PLEO</name>
<organism evidence="3 4">
    <name type="scientific">Paraconiothyrium brasiliense</name>
    <dbReference type="NCBI Taxonomy" id="300254"/>
    <lineage>
        <taxon>Eukaryota</taxon>
        <taxon>Fungi</taxon>
        <taxon>Dikarya</taxon>
        <taxon>Ascomycota</taxon>
        <taxon>Pezizomycotina</taxon>
        <taxon>Dothideomycetes</taxon>
        <taxon>Pleosporomycetidae</taxon>
        <taxon>Pleosporales</taxon>
        <taxon>Massarineae</taxon>
        <taxon>Didymosphaeriaceae</taxon>
        <taxon>Paraconiothyrium</taxon>
    </lineage>
</organism>
<dbReference type="InterPro" id="IPR002575">
    <property type="entry name" value="Aminoglycoside_PTrfase"/>
</dbReference>
<protein>
    <recommendedName>
        <fullName evidence="2">Aminoglycoside phosphotransferase domain-containing protein</fullName>
    </recommendedName>
</protein>
<evidence type="ECO:0000313" key="4">
    <source>
        <dbReference type="Proteomes" id="UP001521785"/>
    </source>
</evidence>
<dbReference type="Proteomes" id="UP001521785">
    <property type="component" value="Unassembled WGS sequence"/>
</dbReference>
<sequence>MKVGWLTPEEKRFVVLRHKFAAGGESGVAEKEEFSWSAARQAFKSFHVYACVAMEFTLCVVVYGVSFVLPTIIANLGYSAANAQAMTVPPYIFASLVTVFSGWAADRYKQRMLSVLLPNLLAMIGFIIIIKDPPPVVDSPGVKDMTVFDELAETDGDDEFRMWVSKVIDAKQEIVEFVASRRLEKPAGEFDSYLKGSFNLSLVVKFKDGGPKAVIRFPKPGHTAKTLCEEKVKNEVQVLSFLSDQTTIPVPRVSSWGTIEDCPQHLGPFMIMDFVDGTSLATILKQRTESERDEVILATDVDNSKLEYVYEQLADYMLQLSQLDFTSIGALAKDSSTSEWSICERPLTYNMNELVTVVSNYPTEGWPTSPLVSAKEFLHSLADEHIVHLQVQRNLAESRADAEKRFIARHRFKDLVSHHCLDDSGPFKLYCDDLQPSNMLVDPETLQITAVLDFEFTNSMPAQFAYDPPWWLLLLGPDMWLEKHSMKEFMHRYEPRLEQFLRVMEQVEAKATPKGETNSQPLSARMRESWKTKRFWFNYGIRKSFDVDAVYWAALHEDGDDVLDEGLKEEMRKLVDLKMEQLKAYDAECKLRFSS</sequence>
<evidence type="ECO:0000259" key="2">
    <source>
        <dbReference type="Pfam" id="PF01636"/>
    </source>
</evidence>
<dbReference type="PANTHER" id="PTHR21310">
    <property type="entry name" value="AMINOGLYCOSIDE PHOSPHOTRANSFERASE-RELATED-RELATED"/>
    <property type="match status" value="1"/>
</dbReference>
<dbReference type="Gene3D" id="1.20.1250.20">
    <property type="entry name" value="MFS general substrate transporter like domains"/>
    <property type="match status" value="1"/>
</dbReference>
<keyword evidence="1" id="KW-0472">Membrane</keyword>
<feature type="transmembrane region" description="Helical" evidence="1">
    <location>
        <begin position="112"/>
        <end position="130"/>
    </location>
</feature>
<feature type="domain" description="Aminoglycoside phosphotransferase" evidence="2">
    <location>
        <begin position="203"/>
        <end position="461"/>
    </location>
</feature>
<gene>
    <name evidence="3" type="ORF">SLS60_006085</name>
</gene>
<dbReference type="InterPro" id="IPR036259">
    <property type="entry name" value="MFS_trans_sf"/>
</dbReference>
<dbReference type="InterPro" id="IPR011009">
    <property type="entry name" value="Kinase-like_dom_sf"/>
</dbReference>
<feature type="transmembrane region" description="Helical" evidence="1">
    <location>
        <begin position="46"/>
        <end position="68"/>
    </location>
</feature>
<accession>A0ABR3REP2</accession>
<comment type="caution">
    <text evidence="3">The sequence shown here is derived from an EMBL/GenBank/DDBJ whole genome shotgun (WGS) entry which is preliminary data.</text>
</comment>
<dbReference type="Gene3D" id="3.90.1200.10">
    <property type="match status" value="1"/>
</dbReference>
<feature type="transmembrane region" description="Helical" evidence="1">
    <location>
        <begin position="88"/>
        <end position="105"/>
    </location>
</feature>
<dbReference type="PANTHER" id="PTHR21310:SF37">
    <property type="entry name" value="AMINOGLYCOSIDE PHOSPHOTRANSFERASE DOMAIN-CONTAINING PROTEIN"/>
    <property type="match status" value="1"/>
</dbReference>
<dbReference type="SUPFAM" id="SSF56112">
    <property type="entry name" value="Protein kinase-like (PK-like)"/>
    <property type="match status" value="1"/>
</dbReference>
<dbReference type="Gene3D" id="3.30.200.20">
    <property type="entry name" value="Phosphorylase Kinase, domain 1"/>
    <property type="match status" value="1"/>
</dbReference>
<evidence type="ECO:0000313" key="3">
    <source>
        <dbReference type="EMBL" id="KAL1602668.1"/>
    </source>
</evidence>
<reference evidence="3 4" key="1">
    <citation type="submission" date="2024-02" db="EMBL/GenBank/DDBJ databases">
        <title>De novo assembly and annotation of 12 fungi associated with fruit tree decline syndrome in Ontario, Canada.</title>
        <authorList>
            <person name="Sulman M."/>
            <person name="Ellouze W."/>
            <person name="Ilyukhin E."/>
        </authorList>
    </citation>
    <scope>NUCLEOTIDE SEQUENCE [LARGE SCALE GENOMIC DNA]</scope>
    <source>
        <strain evidence="3 4">M42-189</strain>
    </source>
</reference>
<dbReference type="SUPFAM" id="SSF103473">
    <property type="entry name" value="MFS general substrate transporter"/>
    <property type="match status" value="1"/>
</dbReference>
<dbReference type="InterPro" id="IPR051678">
    <property type="entry name" value="AGP_Transferase"/>
</dbReference>
<evidence type="ECO:0000256" key="1">
    <source>
        <dbReference type="SAM" id="Phobius"/>
    </source>
</evidence>
<keyword evidence="1" id="KW-1133">Transmembrane helix</keyword>
<keyword evidence="1" id="KW-0812">Transmembrane</keyword>
<proteinExistence type="predicted"/>
<dbReference type="EMBL" id="JAKJXO020000007">
    <property type="protein sequence ID" value="KAL1602668.1"/>
    <property type="molecule type" value="Genomic_DNA"/>
</dbReference>
<dbReference type="Pfam" id="PF01636">
    <property type="entry name" value="APH"/>
    <property type="match status" value="1"/>
</dbReference>
<keyword evidence="4" id="KW-1185">Reference proteome</keyword>